<dbReference type="AlphaFoldDB" id="A0A4S8PVB6"/>
<feature type="transmembrane region" description="Helical" evidence="7">
    <location>
        <begin position="99"/>
        <end position="120"/>
    </location>
</feature>
<feature type="transmembrane region" description="Helical" evidence="7">
    <location>
        <begin position="288"/>
        <end position="310"/>
    </location>
</feature>
<keyword evidence="5 7" id="KW-1133">Transmembrane helix</keyword>
<gene>
    <name evidence="9" type="ORF">FAB82_24630</name>
</gene>
<keyword evidence="2 7" id="KW-0813">Transport</keyword>
<comment type="caution">
    <text evidence="9">The sequence shown here is derived from an EMBL/GenBank/DDBJ whole genome shotgun (WGS) entry which is preliminary data.</text>
</comment>
<dbReference type="Proteomes" id="UP000308760">
    <property type="component" value="Unassembled WGS sequence"/>
</dbReference>
<evidence type="ECO:0000256" key="6">
    <source>
        <dbReference type="ARBA" id="ARBA00023136"/>
    </source>
</evidence>
<feature type="transmembrane region" description="Helical" evidence="7">
    <location>
        <begin position="132"/>
        <end position="153"/>
    </location>
</feature>
<dbReference type="OrthoDB" id="3810889at2"/>
<keyword evidence="6 7" id="KW-0472">Membrane</keyword>
<dbReference type="Gene3D" id="1.10.3720.10">
    <property type="entry name" value="MetI-like"/>
    <property type="match status" value="1"/>
</dbReference>
<evidence type="ECO:0000256" key="7">
    <source>
        <dbReference type="RuleBase" id="RU363032"/>
    </source>
</evidence>
<dbReference type="GO" id="GO:0055085">
    <property type="term" value="P:transmembrane transport"/>
    <property type="evidence" value="ECO:0007669"/>
    <property type="project" value="InterPro"/>
</dbReference>
<feature type="domain" description="ABC transmembrane type-1" evidence="8">
    <location>
        <begin position="95"/>
        <end position="309"/>
    </location>
</feature>
<evidence type="ECO:0000256" key="1">
    <source>
        <dbReference type="ARBA" id="ARBA00004651"/>
    </source>
</evidence>
<evidence type="ECO:0000259" key="8">
    <source>
        <dbReference type="PROSITE" id="PS50928"/>
    </source>
</evidence>
<evidence type="ECO:0000256" key="5">
    <source>
        <dbReference type="ARBA" id="ARBA00022989"/>
    </source>
</evidence>
<dbReference type="GO" id="GO:0005886">
    <property type="term" value="C:plasma membrane"/>
    <property type="evidence" value="ECO:0007669"/>
    <property type="project" value="UniProtKB-SubCell"/>
</dbReference>
<protein>
    <submittedName>
        <fullName evidence="9">Sugar ABC transporter permease</fullName>
    </submittedName>
</protein>
<keyword evidence="4 7" id="KW-0812">Transmembrane</keyword>
<accession>A0A4S8PVB6</accession>
<dbReference type="InterPro" id="IPR051393">
    <property type="entry name" value="ABC_transporter_permease"/>
</dbReference>
<dbReference type="PANTHER" id="PTHR30193">
    <property type="entry name" value="ABC TRANSPORTER PERMEASE PROTEIN"/>
    <property type="match status" value="1"/>
</dbReference>
<feature type="transmembrane region" description="Helical" evidence="7">
    <location>
        <begin position="236"/>
        <end position="259"/>
    </location>
</feature>
<dbReference type="InterPro" id="IPR035906">
    <property type="entry name" value="MetI-like_sf"/>
</dbReference>
<reference evidence="10" key="1">
    <citation type="submission" date="2019-04" db="EMBL/GenBank/DDBJ databases">
        <title>Nocardioides xinjiangensis sp. nov.</title>
        <authorList>
            <person name="Liu S."/>
        </authorList>
    </citation>
    <scope>NUCLEOTIDE SEQUENCE [LARGE SCALE GENOMIC DNA]</scope>
    <source>
        <strain evidence="10">18</strain>
    </source>
</reference>
<dbReference type="PROSITE" id="PS50928">
    <property type="entry name" value="ABC_TM1"/>
    <property type="match status" value="1"/>
</dbReference>
<feature type="transmembrane region" description="Helical" evidence="7">
    <location>
        <begin position="179"/>
        <end position="200"/>
    </location>
</feature>
<keyword evidence="3" id="KW-1003">Cell membrane</keyword>
<evidence type="ECO:0000313" key="9">
    <source>
        <dbReference type="EMBL" id="THV33885.1"/>
    </source>
</evidence>
<evidence type="ECO:0000256" key="2">
    <source>
        <dbReference type="ARBA" id="ARBA00022448"/>
    </source>
</evidence>
<sequence length="324" mass="36395">MSSNIVGDALGAARSARRTGRRRTKLSRRGKKEAFYFWLFISPWLIGFVGFLLGPMIASVYISLTEWDSFTEPQFVGLANYTQALTEDPIFWKVLGNTFFYALISVPLSLVIGVWLANLLNKRVRGRKIFRTLIYLPTLVPLVATAMVFKMILAPSGPLNDLLGWFGIQGPQWLLDPNWIKPALIVLSMWGAGAATVLLLSAMNGIPRELYEAAEIDGASSWRQFWAVTFPQITPIIFFNLIMGLIGAFQIFSQVYILAPGGNVGGPDNASQMMVTLLFDQAFSFYHFGYASAIAWLLFVIIMLFTLIAFRTARKWVFYESEVR</sequence>
<reference evidence="9 10" key="2">
    <citation type="submission" date="2019-05" db="EMBL/GenBank/DDBJ databases">
        <title>Glycomyces buryatensis sp. nov.</title>
        <authorList>
            <person name="Nikitina E."/>
        </authorList>
    </citation>
    <scope>NUCLEOTIDE SEQUENCE [LARGE SCALE GENOMIC DNA]</scope>
    <source>
        <strain evidence="9 10">18</strain>
    </source>
</reference>
<evidence type="ECO:0000313" key="10">
    <source>
        <dbReference type="Proteomes" id="UP000308760"/>
    </source>
</evidence>
<dbReference type="SUPFAM" id="SSF161098">
    <property type="entry name" value="MetI-like"/>
    <property type="match status" value="1"/>
</dbReference>
<comment type="subcellular location">
    <subcellularLocation>
        <location evidence="1 7">Cell membrane</location>
        <topology evidence="1 7">Multi-pass membrane protein</topology>
    </subcellularLocation>
</comment>
<dbReference type="CDD" id="cd06261">
    <property type="entry name" value="TM_PBP2"/>
    <property type="match status" value="1"/>
</dbReference>
<dbReference type="RefSeq" id="WP_136537218.1">
    <property type="nucleotide sequence ID" value="NZ_STGY01000082.1"/>
</dbReference>
<feature type="transmembrane region" description="Helical" evidence="7">
    <location>
        <begin position="35"/>
        <end position="62"/>
    </location>
</feature>
<proteinExistence type="inferred from homology"/>
<dbReference type="Pfam" id="PF00528">
    <property type="entry name" value="BPD_transp_1"/>
    <property type="match status" value="1"/>
</dbReference>
<name>A0A4S8PVB6_9ACTN</name>
<evidence type="ECO:0000256" key="4">
    <source>
        <dbReference type="ARBA" id="ARBA00022692"/>
    </source>
</evidence>
<keyword evidence="10" id="KW-1185">Reference proteome</keyword>
<evidence type="ECO:0000256" key="3">
    <source>
        <dbReference type="ARBA" id="ARBA00022475"/>
    </source>
</evidence>
<comment type="similarity">
    <text evidence="7">Belongs to the binding-protein-dependent transport system permease family.</text>
</comment>
<dbReference type="PANTHER" id="PTHR30193:SF1">
    <property type="entry name" value="ABC TRANSPORTER PERMEASE PROTEIN YESP-RELATED"/>
    <property type="match status" value="1"/>
</dbReference>
<organism evidence="9 10">
    <name type="scientific">Glycomyces buryatensis</name>
    <dbReference type="NCBI Taxonomy" id="2570927"/>
    <lineage>
        <taxon>Bacteria</taxon>
        <taxon>Bacillati</taxon>
        <taxon>Actinomycetota</taxon>
        <taxon>Actinomycetes</taxon>
        <taxon>Glycomycetales</taxon>
        <taxon>Glycomycetaceae</taxon>
        <taxon>Glycomyces</taxon>
    </lineage>
</organism>
<dbReference type="EMBL" id="STGY01000082">
    <property type="protein sequence ID" value="THV33885.1"/>
    <property type="molecule type" value="Genomic_DNA"/>
</dbReference>
<dbReference type="InterPro" id="IPR000515">
    <property type="entry name" value="MetI-like"/>
</dbReference>